<reference evidence="16" key="1">
    <citation type="submission" date="2010-10" db="EMBL/GenBank/DDBJ databases">
        <title>Phanerochaete chrysosporium cytochrome P450.</title>
        <authorList>
            <person name="Hirosue S."/>
            <person name="Hiratsuka N."/>
            <person name="Ichinose H."/>
            <person name="Wariishi H."/>
        </authorList>
    </citation>
    <scope>NUCLEOTIDE SEQUENCE</scope>
    <source>
        <strain evidence="16">ATCC 34541</strain>
    </source>
</reference>
<evidence type="ECO:0000256" key="9">
    <source>
        <dbReference type="ARBA" id="ARBA00023002"/>
    </source>
</evidence>
<sequence>MFSALVLSLLLAATLFLHSRQKRYPLPPGPKGLPIIGNARDIPKSFPWYTYDRWSREYNSEIIYLRLVGTDVIVINSAKAANELLNKRSTIYSDREHMTMLLDLVGWGGRNFAFAHYGDLWRAHRRLFHQYFHPGAVPAYHAKSTLEVRRLLPRLLSHPDDFMQSIRTMTGAIILGITFGMELQPENDPFVALAEEALHAMAQVGNVGSYIVDYLPWLQYLPSWAPGAAFKRQAAKWNKIVLEMYEKPFQTIKQALARGDAPPSILTSMLETLDPEEDNAARESDMRHVTGTAYTAGADTTVSSLGTFILAMLLHPEVQQRAQEEIDRVVGSDRFPEYDDRDSLPYVTAIMKETLRWRQVTPLAVPHRLRVDDEYNGYHLPAGSVVVGNSWAMLHDEERYPNPDLFDPTRFLTPDVELDPDAPGPELAAFGFGRRICPGRYFAMDSMWIAMAHILATVNIEKAVDDAGNILEPSGEYTSGLISYPVPFQVAFKPRSSAASALIQGGTPLA</sequence>
<evidence type="ECO:0000256" key="4">
    <source>
        <dbReference type="ARBA" id="ARBA00010617"/>
    </source>
</evidence>
<dbReference type="InterPro" id="IPR002401">
    <property type="entry name" value="Cyt_P450_E_grp-I"/>
</dbReference>
<keyword evidence="7 13" id="KW-0479">Metal-binding</keyword>
<dbReference type="PANTHER" id="PTHR46300:SF7">
    <property type="entry name" value="P450, PUTATIVE (EUROFUNG)-RELATED"/>
    <property type="match status" value="1"/>
</dbReference>
<evidence type="ECO:0000256" key="14">
    <source>
        <dbReference type="RuleBase" id="RU000461"/>
    </source>
</evidence>
<feature type="signal peptide" evidence="15">
    <location>
        <begin position="1"/>
        <end position="19"/>
    </location>
</feature>
<dbReference type="CDD" id="cd11065">
    <property type="entry name" value="CYP64-like"/>
    <property type="match status" value="1"/>
</dbReference>
<organism evidence="16">
    <name type="scientific">Phanerodontia chrysosporium</name>
    <name type="common">White-rot fungus</name>
    <name type="synonym">Sporotrichum pruinosum</name>
    <dbReference type="NCBI Taxonomy" id="2822231"/>
    <lineage>
        <taxon>Eukaryota</taxon>
        <taxon>Fungi</taxon>
        <taxon>Dikarya</taxon>
        <taxon>Basidiomycota</taxon>
        <taxon>Agaricomycotina</taxon>
        <taxon>Agaricomycetes</taxon>
        <taxon>Polyporales</taxon>
        <taxon>Phanerochaetaceae</taxon>
        <taxon>Phanerodontia</taxon>
    </lineage>
</organism>
<dbReference type="GO" id="GO:0020037">
    <property type="term" value="F:heme binding"/>
    <property type="evidence" value="ECO:0007669"/>
    <property type="project" value="InterPro"/>
</dbReference>
<evidence type="ECO:0000256" key="5">
    <source>
        <dbReference type="ARBA" id="ARBA00022617"/>
    </source>
</evidence>
<feature type="chain" id="PRO_5003476223" evidence="15">
    <location>
        <begin position="20"/>
        <end position="510"/>
    </location>
</feature>
<dbReference type="InterPro" id="IPR050364">
    <property type="entry name" value="Cytochrome_P450_fung"/>
</dbReference>
<evidence type="ECO:0000256" key="12">
    <source>
        <dbReference type="ARBA" id="ARBA00023136"/>
    </source>
</evidence>
<dbReference type="InterPro" id="IPR017972">
    <property type="entry name" value="Cyt_P450_CS"/>
</dbReference>
<dbReference type="InterPro" id="IPR036396">
    <property type="entry name" value="Cyt_P450_sf"/>
</dbReference>
<evidence type="ECO:0000313" key="16">
    <source>
        <dbReference type="EMBL" id="BAL05170.1"/>
    </source>
</evidence>
<dbReference type="GO" id="GO:0016020">
    <property type="term" value="C:membrane"/>
    <property type="evidence" value="ECO:0007669"/>
    <property type="project" value="UniProtKB-SubCell"/>
</dbReference>
<keyword evidence="8" id="KW-1133">Transmembrane helix</keyword>
<dbReference type="PRINTS" id="PR00463">
    <property type="entry name" value="EP450I"/>
</dbReference>
<evidence type="ECO:0000256" key="13">
    <source>
        <dbReference type="PIRSR" id="PIRSR602401-1"/>
    </source>
</evidence>
<dbReference type="PANTHER" id="PTHR46300">
    <property type="entry name" value="P450, PUTATIVE (EUROFUNG)-RELATED-RELATED"/>
    <property type="match status" value="1"/>
</dbReference>
<comment type="subcellular location">
    <subcellularLocation>
        <location evidence="2">Membrane</location>
        <topology evidence="2">Single-pass membrane protein</topology>
    </subcellularLocation>
</comment>
<proteinExistence type="evidence at transcript level"/>
<dbReference type="GO" id="GO:0016705">
    <property type="term" value="F:oxidoreductase activity, acting on paired donors, with incorporation or reduction of molecular oxygen"/>
    <property type="evidence" value="ECO:0007669"/>
    <property type="project" value="InterPro"/>
</dbReference>
<accession>G5EJV8</accession>
<dbReference type="InterPro" id="IPR001128">
    <property type="entry name" value="Cyt_P450"/>
</dbReference>
<keyword evidence="12" id="KW-0472">Membrane</keyword>
<evidence type="ECO:0000256" key="3">
    <source>
        <dbReference type="ARBA" id="ARBA00005179"/>
    </source>
</evidence>
<evidence type="ECO:0000256" key="2">
    <source>
        <dbReference type="ARBA" id="ARBA00004167"/>
    </source>
</evidence>
<keyword evidence="6" id="KW-0812">Transmembrane</keyword>
<dbReference type="EMBL" id="AB597883">
    <property type="protein sequence ID" value="BAL05170.1"/>
    <property type="molecule type" value="mRNA"/>
</dbReference>
<dbReference type="PROSITE" id="PS00086">
    <property type="entry name" value="CYTOCHROME_P450"/>
    <property type="match status" value="1"/>
</dbReference>
<name>G5EJV8_PHACH</name>
<gene>
    <name evidence="16" type="primary">PcCYP_83d</name>
</gene>
<comment type="cofactor">
    <cofactor evidence="1 13">
        <name>heme</name>
        <dbReference type="ChEBI" id="CHEBI:30413"/>
    </cofactor>
</comment>
<evidence type="ECO:0000256" key="10">
    <source>
        <dbReference type="ARBA" id="ARBA00023004"/>
    </source>
</evidence>
<keyword evidence="15" id="KW-0732">Signal</keyword>
<evidence type="ECO:0000256" key="7">
    <source>
        <dbReference type="ARBA" id="ARBA00022723"/>
    </source>
</evidence>
<dbReference type="GO" id="GO:0004497">
    <property type="term" value="F:monooxygenase activity"/>
    <property type="evidence" value="ECO:0007669"/>
    <property type="project" value="UniProtKB-KW"/>
</dbReference>
<comment type="similarity">
    <text evidence="4 14">Belongs to the cytochrome P450 family.</text>
</comment>
<feature type="binding site" description="axial binding residue" evidence="13">
    <location>
        <position position="437"/>
    </location>
    <ligand>
        <name>heme</name>
        <dbReference type="ChEBI" id="CHEBI:30413"/>
    </ligand>
    <ligandPart>
        <name>Fe</name>
        <dbReference type="ChEBI" id="CHEBI:18248"/>
    </ligandPart>
</feature>
<keyword evidence="9 14" id="KW-0560">Oxidoreductase</keyword>
<dbReference type="AlphaFoldDB" id="G5EJV8"/>
<keyword evidence="11 14" id="KW-0503">Monooxygenase</keyword>
<dbReference type="SMR" id="G5EJV8"/>
<evidence type="ECO:0000256" key="11">
    <source>
        <dbReference type="ARBA" id="ARBA00023033"/>
    </source>
</evidence>
<evidence type="ECO:0000256" key="15">
    <source>
        <dbReference type="SAM" id="SignalP"/>
    </source>
</evidence>
<dbReference type="PRINTS" id="PR00385">
    <property type="entry name" value="P450"/>
</dbReference>
<evidence type="ECO:0000256" key="6">
    <source>
        <dbReference type="ARBA" id="ARBA00022692"/>
    </source>
</evidence>
<protein>
    <submittedName>
        <fullName evidence="16">Cytochrome P450</fullName>
    </submittedName>
</protein>
<evidence type="ECO:0000256" key="8">
    <source>
        <dbReference type="ARBA" id="ARBA00022989"/>
    </source>
</evidence>
<comment type="pathway">
    <text evidence="3">Secondary metabolite biosynthesis.</text>
</comment>
<dbReference type="SUPFAM" id="SSF48264">
    <property type="entry name" value="Cytochrome P450"/>
    <property type="match status" value="1"/>
</dbReference>
<keyword evidence="5 13" id="KW-0349">Heme</keyword>
<dbReference type="VEuPathDB" id="FungiDB:AGR57_1122"/>
<dbReference type="GO" id="GO:0005506">
    <property type="term" value="F:iron ion binding"/>
    <property type="evidence" value="ECO:0007669"/>
    <property type="project" value="InterPro"/>
</dbReference>
<dbReference type="Gene3D" id="1.10.630.10">
    <property type="entry name" value="Cytochrome P450"/>
    <property type="match status" value="1"/>
</dbReference>
<evidence type="ECO:0000256" key="1">
    <source>
        <dbReference type="ARBA" id="ARBA00001971"/>
    </source>
</evidence>
<dbReference type="Pfam" id="PF00067">
    <property type="entry name" value="p450"/>
    <property type="match status" value="1"/>
</dbReference>
<keyword evidence="10 13" id="KW-0408">Iron</keyword>